<evidence type="ECO:0000256" key="2">
    <source>
        <dbReference type="ARBA" id="ARBA00004908"/>
    </source>
</evidence>
<dbReference type="UniPathway" id="UPA00569"/>
<dbReference type="EMBL" id="FQYV01000006">
    <property type="protein sequence ID" value="SHI82112.1"/>
    <property type="molecule type" value="Genomic_DNA"/>
</dbReference>
<keyword evidence="10" id="KW-1185">Reference proteome</keyword>
<dbReference type="STRING" id="797419.SAMN05216556_10181"/>
<dbReference type="GO" id="GO:0003995">
    <property type="term" value="F:acyl-CoA dehydrogenase activity"/>
    <property type="evidence" value="ECO:0007669"/>
    <property type="project" value="InterPro"/>
</dbReference>
<name>A0A1M6E9H2_9FLAO</name>
<dbReference type="OrthoDB" id="1522941at2"/>
<evidence type="ECO:0000256" key="5">
    <source>
        <dbReference type="ARBA" id="ARBA00022857"/>
    </source>
</evidence>
<reference evidence="10" key="1">
    <citation type="submission" date="2016-11" db="EMBL/GenBank/DDBJ databases">
        <authorList>
            <person name="Varghese N."/>
            <person name="Submissions S."/>
        </authorList>
    </citation>
    <scope>NUCLEOTIDE SEQUENCE [LARGE SCALE GENOMIC DNA]</scope>
    <source>
        <strain evidence="10">DSM 26349</strain>
    </source>
</reference>
<comment type="catalytic activity">
    <reaction evidence="8">
        <text>a long-chain fatty aldehyde + NADP(+) + CoA = a long-chain fatty acyl-CoA + NADPH + H(+)</text>
        <dbReference type="Rhea" id="RHEA:15437"/>
        <dbReference type="ChEBI" id="CHEBI:15378"/>
        <dbReference type="ChEBI" id="CHEBI:17176"/>
        <dbReference type="ChEBI" id="CHEBI:57287"/>
        <dbReference type="ChEBI" id="CHEBI:57783"/>
        <dbReference type="ChEBI" id="CHEBI:58349"/>
        <dbReference type="ChEBI" id="CHEBI:83139"/>
        <dbReference type="EC" id="1.2.1.50"/>
    </reaction>
</comment>
<keyword evidence="5" id="KW-0521">NADP</keyword>
<evidence type="ECO:0000313" key="10">
    <source>
        <dbReference type="Proteomes" id="UP000184172"/>
    </source>
</evidence>
<evidence type="ECO:0000256" key="3">
    <source>
        <dbReference type="ARBA" id="ARBA00010915"/>
    </source>
</evidence>
<evidence type="ECO:0000256" key="1">
    <source>
        <dbReference type="ARBA" id="ARBA00003277"/>
    </source>
</evidence>
<accession>A0A1M6E9H2</accession>
<proteinExistence type="inferred from homology"/>
<dbReference type="InterPro" id="IPR016163">
    <property type="entry name" value="Ald_DH_C"/>
</dbReference>
<dbReference type="InterPro" id="IPR016162">
    <property type="entry name" value="Ald_DH_N"/>
</dbReference>
<sequence>MELKQRINALVSLGKFLNEIETNAIQDEIEFTLRKAKAENGWFTIENIKFALQNWADALSEENLNKWTSKYNLHSFSETSVKNPKTIAIIMAGNVPLVGFHDFLSVLITGNKVLAKLSSNDKTLLPFIAKKLVFIEPEFNNYIEFTEGRLGNFDAVIATGSNNTSRYFEYYFSKYPNIIRKNRNSVAILTGNETEEDLNLLADDIFQYFGLGCRNVSKLYVPEGYDFEKFFKAIYRWKEIIHNNKYINNYDYNKAVYLMDSFPLLDNEFLLLKEDSGFSSPIAVLFYEIYTSLSDLKNTLKTHAENLQCVVTNETIDNAVPFGKTQSPELWDYADGVDSVDFLLNLPR</sequence>
<gene>
    <name evidence="9" type="ORF">SAMN04487908_10610</name>
</gene>
<dbReference type="Pfam" id="PF05893">
    <property type="entry name" value="LuxC"/>
    <property type="match status" value="1"/>
</dbReference>
<dbReference type="RefSeq" id="WP_073216114.1">
    <property type="nucleotide sequence ID" value="NZ_FNNS01000001.1"/>
</dbReference>
<comment type="pathway">
    <text evidence="2">Lipid metabolism; fatty acid reduction for biolumincescence.</text>
</comment>
<evidence type="ECO:0000256" key="4">
    <source>
        <dbReference type="ARBA" id="ARBA00013020"/>
    </source>
</evidence>
<dbReference type="GO" id="GO:0008218">
    <property type="term" value="P:bioluminescence"/>
    <property type="evidence" value="ECO:0007669"/>
    <property type="project" value="UniProtKB-KW"/>
</dbReference>
<dbReference type="GO" id="GO:0050062">
    <property type="term" value="F:long-chain-fatty-acyl-CoA reductase activity"/>
    <property type="evidence" value="ECO:0007669"/>
    <property type="project" value="UniProtKB-EC"/>
</dbReference>
<comment type="similarity">
    <text evidence="3">Belongs to the LuxC family.</text>
</comment>
<dbReference type="Gene3D" id="3.40.309.10">
    <property type="entry name" value="Aldehyde Dehydrogenase, Chain A, domain 2"/>
    <property type="match status" value="1"/>
</dbReference>
<dbReference type="AlphaFoldDB" id="A0A1M6E9H2"/>
<protein>
    <recommendedName>
        <fullName evidence="4">long-chain-fatty-acyl-CoA reductase</fullName>
        <ecNumber evidence="4">1.2.1.50</ecNumber>
    </recommendedName>
</protein>
<keyword evidence="7" id="KW-0455">Luminescence</keyword>
<evidence type="ECO:0000313" key="9">
    <source>
        <dbReference type="EMBL" id="SHI82112.1"/>
    </source>
</evidence>
<dbReference type="Proteomes" id="UP000184172">
    <property type="component" value="Unassembled WGS sequence"/>
</dbReference>
<organism evidence="9 10">
    <name type="scientific">Aequorivita viscosa</name>
    <dbReference type="NCBI Taxonomy" id="797419"/>
    <lineage>
        <taxon>Bacteria</taxon>
        <taxon>Pseudomonadati</taxon>
        <taxon>Bacteroidota</taxon>
        <taxon>Flavobacteriia</taxon>
        <taxon>Flavobacteriales</taxon>
        <taxon>Flavobacteriaceae</taxon>
        <taxon>Aequorivita</taxon>
    </lineage>
</organism>
<comment type="function">
    <text evidence="1">LuxC is the fatty acid reductase enzyme responsible for synthesis of the aldehyde substrate for the luminescent reaction catalyzed by luciferase.</text>
</comment>
<evidence type="ECO:0000256" key="7">
    <source>
        <dbReference type="ARBA" id="ARBA00023223"/>
    </source>
</evidence>
<evidence type="ECO:0000256" key="8">
    <source>
        <dbReference type="ARBA" id="ARBA00049412"/>
    </source>
</evidence>
<keyword evidence="6" id="KW-0560">Oxidoreductase</keyword>
<dbReference type="InterPro" id="IPR008670">
    <property type="entry name" value="CoA_reduct_LuxC"/>
</dbReference>
<dbReference type="EC" id="1.2.1.50" evidence="4"/>
<evidence type="ECO:0000256" key="6">
    <source>
        <dbReference type="ARBA" id="ARBA00023002"/>
    </source>
</evidence>
<dbReference type="SUPFAM" id="SSF53720">
    <property type="entry name" value="ALDH-like"/>
    <property type="match status" value="1"/>
</dbReference>
<dbReference type="Gene3D" id="3.40.605.10">
    <property type="entry name" value="Aldehyde Dehydrogenase, Chain A, domain 1"/>
    <property type="match status" value="1"/>
</dbReference>
<dbReference type="InterPro" id="IPR016161">
    <property type="entry name" value="Ald_DH/histidinol_DH"/>
</dbReference>